<gene>
    <name evidence="2" type="ORF">GCM10010365_73130</name>
</gene>
<name>A0A918QDW0_9ACTN</name>
<reference evidence="2" key="2">
    <citation type="submission" date="2020-09" db="EMBL/GenBank/DDBJ databases">
        <authorList>
            <person name="Sun Q."/>
            <person name="Ohkuma M."/>
        </authorList>
    </citation>
    <scope>NUCLEOTIDE SEQUENCE</scope>
    <source>
        <strain evidence="2">JCM 4815</strain>
    </source>
</reference>
<dbReference type="PANTHER" id="PTHR33055:SF3">
    <property type="entry name" value="PUTATIVE TRANSPOSASE FOR IS117-RELATED"/>
    <property type="match status" value="1"/>
</dbReference>
<dbReference type="GO" id="GO:0003677">
    <property type="term" value="F:DNA binding"/>
    <property type="evidence" value="ECO:0007669"/>
    <property type="project" value="InterPro"/>
</dbReference>
<dbReference type="RefSeq" id="WP_373299672.1">
    <property type="nucleotide sequence ID" value="NZ_BMVW01000026.1"/>
</dbReference>
<dbReference type="AlphaFoldDB" id="A0A918QDW0"/>
<dbReference type="GO" id="GO:0004803">
    <property type="term" value="F:transposase activity"/>
    <property type="evidence" value="ECO:0007669"/>
    <property type="project" value="InterPro"/>
</dbReference>
<dbReference type="InterPro" id="IPR002525">
    <property type="entry name" value="Transp_IS110-like_N"/>
</dbReference>
<organism evidence="2 3">
    <name type="scientific">Streptomyces poonensis</name>
    <dbReference type="NCBI Taxonomy" id="68255"/>
    <lineage>
        <taxon>Bacteria</taxon>
        <taxon>Bacillati</taxon>
        <taxon>Actinomycetota</taxon>
        <taxon>Actinomycetes</taxon>
        <taxon>Kitasatosporales</taxon>
        <taxon>Streptomycetaceae</taxon>
        <taxon>Streptomyces</taxon>
    </lineage>
</organism>
<protein>
    <recommendedName>
        <fullName evidence="1">Transposase IS110-like N-terminal domain-containing protein</fullName>
    </recommendedName>
</protein>
<dbReference type="PANTHER" id="PTHR33055">
    <property type="entry name" value="TRANSPOSASE FOR INSERTION SEQUENCE ELEMENT IS1111A"/>
    <property type="match status" value="1"/>
</dbReference>
<comment type="caution">
    <text evidence="2">The sequence shown here is derived from an EMBL/GenBank/DDBJ whole genome shotgun (WGS) entry which is preliminary data.</text>
</comment>
<reference evidence="2" key="1">
    <citation type="journal article" date="2014" name="Int. J. Syst. Evol. Microbiol.">
        <title>Complete genome sequence of Corynebacterium casei LMG S-19264T (=DSM 44701T), isolated from a smear-ripened cheese.</title>
        <authorList>
            <consortium name="US DOE Joint Genome Institute (JGI-PGF)"/>
            <person name="Walter F."/>
            <person name="Albersmeier A."/>
            <person name="Kalinowski J."/>
            <person name="Ruckert C."/>
        </authorList>
    </citation>
    <scope>NUCLEOTIDE SEQUENCE</scope>
    <source>
        <strain evidence="2">JCM 4815</strain>
    </source>
</reference>
<sequence length="294" mass="32518">MFTIWAGVDVGKEHHHCVVLDAQGERRLSRRVGNDEPELLELIREVLALADRGEVLWAMDTNHGSAALLIGLLLDAGQPMVYLTGLAVHRASAGYRGQGRTDAKDAHVIAGQARMRQDLGLLRLGDETAVDLRILTGRRLDLVNDRTRQINRLREQLLEIFPALERVLPRKGRGPVMLLTGYQRPGAIRRTGVRRLESWLSNRGVKNASELARAVIEAAEAQHIALPGERLAASMVARIAKGLLAVSYLCSCNMRRPLTCDALVPATGIRWALNCSDGNYRCWIMPLTCDAVDR</sequence>
<proteinExistence type="predicted"/>
<accession>A0A918QDW0</accession>
<keyword evidence="3" id="KW-1185">Reference proteome</keyword>
<dbReference type="GO" id="GO:0006313">
    <property type="term" value="P:DNA transposition"/>
    <property type="evidence" value="ECO:0007669"/>
    <property type="project" value="InterPro"/>
</dbReference>
<evidence type="ECO:0000259" key="1">
    <source>
        <dbReference type="Pfam" id="PF01548"/>
    </source>
</evidence>
<dbReference type="Pfam" id="PF01548">
    <property type="entry name" value="DEDD_Tnp_IS110"/>
    <property type="match status" value="1"/>
</dbReference>
<dbReference type="InterPro" id="IPR047650">
    <property type="entry name" value="Transpos_IS110"/>
</dbReference>
<evidence type="ECO:0000313" key="3">
    <source>
        <dbReference type="Proteomes" id="UP000622166"/>
    </source>
</evidence>
<feature type="domain" description="Transposase IS110-like N-terminal" evidence="1">
    <location>
        <begin position="6"/>
        <end position="162"/>
    </location>
</feature>
<dbReference type="EMBL" id="BMVW01000026">
    <property type="protein sequence ID" value="GGZ41738.1"/>
    <property type="molecule type" value="Genomic_DNA"/>
</dbReference>
<dbReference type="Proteomes" id="UP000622166">
    <property type="component" value="Unassembled WGS sequence"/>
</dbReference>
<evidence type="ECO:0000313" key="2">
    <source>
        <dbReference type="EMBL" id="GGZ41738.1"/>
    </source>
</evidence>